<dbReference type="EMBL" id="BMZF01000001">
    <property type="protein sequence ID" value="GHA42771.1"/>
    <property type="molecule type" value="Genomic_DNA"/>
</dbReference>
<proteinExistence type="inferred from homology"/>
<dbReference type="Gene3D" id="1.10.3720.10">
    <property type="entry name" value="MetI-like"/>
    <property type="match status" value="1"/>
</dbReference>
<protein>
    <submittedName>
        <fullName evidence="7">ABC transporter permease</fullName>
    </submittedName>
</protein>
<sequence length="258" mass="28991">MYYSLFTVVALILLTAPFGLMFGFMGAFASRSKNMIVRILGKGYTSIVRGVPDIVFFLFVPIALDQAIEFIRHKTLCWDVTEPIWRGNDFVVCRAAKMPLSDAAVWTHDVYGFLLAVVAFAFVFGAFCSNVLAGALKSVPRGQIEAGRSMGLGERQIRRLIEVPQMWIYALPGLSNLWQLLIKSTPLLFLLGVEDLVYWARELGGSKTSAYAYSHADWRLAYFTVLLLFYLLVTSISQRGFERMRKRLARGQNFSGAS</sequence>
<dbReference type="InterPro" id="IPR051613">
    <property type="entry name" value="ABC_transp_permease_HisMQ"/>
</dbReference>
<evidence type="ECO:0000313" key="8">
    <source>
        <dbReference type="Proteomes" id="UP000634455"/>
    </source>
</evidence>
<keyword evidence="5" id="KW-0813">Transport</keyword>
<dbReference type="SUPFAM" id="SSF161098">
    <property type="entry name" value="MetI-like"/>
    <property type="match status" value="1"/>
</dbReference>
<name>A0ABQ3CYW2_9RHOB</name>
<evidence type="ECO:0000256" key="2">
    <source>
        <dbReference type="ARBA" id="ARBA00022692"/>
    </source>
</evidence>
<keyword evidence="8" id="KW-1185">Reference proteome</keyword>
<evidence type="ECO:0000256" key="4">
    <source>
        <dbReference type="ARBA" id="ARBA00023136"/>
    </source>
</evidence>
<comment type="caution">
    <text evidence="7">The sequence shown here is derived from an EMBL/GenBank/DDBJ whole genome shotgun (WGS) entry which is preliminary data.</text>
</comment>
<accession>A0ABQ3CYW2</accession>
<organism evidence="7 8">
    <name type="scientific">Paramylibacter ulvae</name>
    <dbReference type="NCBI Taxonomy" id="1651968"/>
    <lineage>
        <taxon>Bacteria</taxon>
        <taxon>Pseudomonadati</taxon>
        <taxon>Pseudomonadota</taxon>
        <taxon>Alphaproteobacteria</taxon>
        <taxon>Rhodobacterales</taxon>
        <taxon>Paracoccaceae</taxon>
        <taxon>Paramylibacter</taxon>
    </lineage>
</organism>
<feature type="domain" description="ABC transmembrane type-1" evidence="6">
    <location>
        <begin position="1"/>
        <end position="232"/>
    </location>
</feature>
<feature type="transmembrane region" description="Helical" evidence="5">
    <location>
        <begin position="50"/>
        <end position="68"/>
    </location>
</feature>
<keyword evidence="2 5" id="KW-0812">Transmembrane</keyword>
<evidence type="ECO:0000256" key="5">
    <source>
        <dbReference type="RuleBase" id="RU363032"/>
    </source>
</evidence>
<dbReference type="Proteomes" id="UP000634455">
    <property type="component" value="Unassembled WGS sequence"/>
</dbReference>
<evidence type="ECO:0000256" key="3">
    <source>
        <dbReference type="ARBA" id="ARBA00022989"/>
    </source>
</evidence>
<reference evidence="8" key="1">
    <citation type="journal article" date="2019" name="Int. J. Syst. Evol. Microbiol.">
        <title>The Global Catalogue of Microorganisms (GCM) 10K type strain sequencing project: providing services to taxonomists for standard genome sequencing and annotation.</title>
        <authorList>
            <consortium name="The Broad Institute Genomics Platform"/>
            <consortium name="The Broad Institute Genome Sequencing Center for Infectious Disease"/>
            <person name="Wu L."/>
            <person name="Ma J."/>
        </authorList>
    </citation>
    <scope>NUCLEOTIDE SEQUENCE [LARGE SCALE GENOMIC DNA]</scope>
    <source>
        <strain evidence="8">KCTC 32465</strain>
    </source>
</reference>
<evidence type="ECO:0000313" key="7">
    <source>
        <dbReference type="EMBL" id="GHA42771.1"/>
    </source>
</evidence>
<feature type="transmembrane region" description="Helical" evidence="5">
    <location>
        <begin position="110"/>
        <end position="133"/>
    </location>
</feature>
<dbReference type="CDD" id="cd06261">
    <property type="entry name" value="TM_PBP2"/>
    <property type="match status" value="1"/>
</dbReference>
<dbReference type="Pfam" id="PF00528">
    <property type="entry name" value="BPD_transp_1"/>
    <property type="match status" value="1"/>
</dbReference>
<dbReference type="PANTHER" id="PTHR30133:SF2">
    <property type="entry name" value="ARGININE ABC TRANSPORTER PERMEASE PROTEIN ARTQ"/>
    <property type="match status" value="1"/>
</dbReference>
<feature type="transmembrane region" description="Helical" evidence="5">
    <location>
        <begin position="6"/>
        <end position="29"/>
    </location>
</feature>
<evidence type="ECO:0000256" key="1">
    <source>
        <dbReference type="ARBA" id="ARBA00004651"/>
    </source>
</evidence>
<dbReference type="PROSITE" id="PS50928">
    <property type="entry name" value="ABC_TM1"/>
    <property type="match status" value="1"/>
</dbReference>
<dbReference type="PANTHER" id="PTHR30133">
    <property type="entry name" value="CATIONIC AMINO ACID TRANSPORTER, MEMBRANE COMPONENT"/>
    <property type="match status" value="1"/>
</dbReference>
<evidence type="ECO:0000259" key="6">
    <source>
        <dbReference type="PROSITE" id="PS50928"/>
    </source>
</evidence>
<dbReference type="InterPro" id="IPR000515">
    <property type="entry name" value="MetI-like"/>
</dbReference>
<comment type="subcellular location">
    <subcellularLocation>
        <location evidence="1 5">Cell membrane</location>
        <topology evidence="1 5">Multi-pass membrane protein</topology>
    </subcellularLocation>
</comment>
<keyword evidence="3 5" id="KW-1133">Transmembrane helix</keyword>
<dbReference type="InterPro" id="IPR035906">
    <property type="entry name" value="MetI-like_sf"/>
</dbReference>
<comment type="similarity">
    <text evidence="5">Belongs to the binding-protein-dependent transport system permease family.</text>
</comment>
<gene>
    <name evidence="7" type="ORF">GCM10008927_04110</name>
</gene>
<feature type="transmembrane region" description="Helical" evidence="5">
    <location>
        <begin position="220"/>
        <end position="237"/>
    </location>
</feature>
<keyword evidence="4 5" id="KW-0472">Membrane</keyword>